<dbReference type="PANTHER" id="PTHR30616">
    <property type="entry name" value="UNCHARACTERIZED PROTEIN YFIH"/>
    <property type="match status" value="1"/>
</dbReference>
<reference evidence="12 13" key="1">
    <citation type="submission" date="2018-11" db="EMBL/GenBank/DDBJ databases">
        <authorList>
            <person name="Li F."/>
        </authorList>
    </citation>
    <scope>NUCLEOTIDE SEQUENCE [LARGE SCALE GENOMIC DNA]</scope>
    <source>
        <strain evidence="12 13">Gsoil 818</strain>
    </source>
</reference>
<keyword evidence="6" id="KW-0378">Hydrolase</keyword>
<organism evidence="12 13">
    <name type="scientific">Nocardioides pocheonensis</name>
    <dbReference type="NCBI Taxonomy" id="661485"/>
    <lineage>
        <taxon>Bacteria</taxon>
        <taxon>Bacillati</taxon>
        <taxon>Actinomycetota</taxon>
        <taxon>Actinomycetes</taxon>
        <taxon>Propionibacteriales</taxon>
        <taxon>Nocardioidaceae</taxon>
        <taxon>Nocardioides</taxon>
    </lineage>
</organism>
<comment type="caution">
    <text evidence="12">The sequence shown here is derived from an EMBL/GenBank/DDBJ whole genome shotgun (WGS) entry which is preliminary data.</text>
</comment>
<comment type="catalytic activity">
    <reaction evidence="1">
        <text>inosine + phosphate = alpha-D-ribose 1-phosphate + hypoxanthine</text>
        <dbReference type="Rhea" id="RHEA:27646"/>
        <dbReference type="ChEBI" id="CHEBI:17368"/>
        <dbReference type="ChEBI" id="CHEBI:17596"/>
        <dbReference type="ChEBI" id="CHEBI:43474"/>
        <dbReference type="ChEBI" id="CHEBI:57720"/>
        <dbReference type="EC" id="2.4.2.1"/>
    </reaction>
    <physiologicalReaction direction="left-to-right" evidence="1">
        <dbReference type="Rhea" id="RHEA:27647"/>
    </physiologicalReaction>
</comment>
<evidence type="ECO:0000256" key="8">
    <source>
        <dbReference type="ARBA" id="ARBA00023008"/>
    </source>
</evidence>
<evidence type="ECO:0000256" key="9">
    <source>
        <dbReference type="ARBA" id="ARBA00047989"/>
    </source>
</evidence>
<evidence type="ECO:0000256" key="1">
    <source>
        <dbReference type="ARBA" id="ARBA00000553"/>
    </source>
</evidence>
<dbReference type="InterPro" id="IPR011324">
    <property type="entry name" value="Cytotoxic_necrot_fac-like_cat"/>
</dbReference>
<keyword evidence="13" id="KW-1185">Reference proteome</keyword>
<evidence type="ECO:0000256" key="6">
    <source>
        <dbReference type="ARBA" id="ARBA00022801"/>
    </source>
</evidence>
<dbReference type="GO" id="GO:0005507">
    <property type="term" value="F:copper ion binding"/>
    <property type="evidence" value="ECO:0007669"/>
    <property type="project" value="TreeGrafter"/>
</dbReference>
<keyword evidence="5" id="KW-0479">Metal-binding</keyword>
<accession>A0A3N0GUP9</accession>
<dbReference type="InterPro" id="IPR038371">
    <property type="entry name" value="Cu_polyphenol_OxRdtase_sf"/>
</dbReference>
<dbReference type="Proteomes" id="UP000279994">
    <property type="component" value="Unassembled WGS sequence"/>
</dbReference>
<sequence length="231" mass="23289">MAFTDRHGGAGAAPSDELDLALEGEGDPAVRAANLHLVATDFAPGAVVDDMRQVHGRTVVVVDGAGSAGADRPEADALVTTLPDHLLVVRVADCVPVLLADPDTGMVGAVHAGRPGLAAGVVPAAVERMRALGAGAVAAWLGPRVCGACYEVPAALQVEVGAIVPEAVATTSWGTPSLDIGAGVRAQLAALGVEAVDVGTCTRESADLYSYRRDGTRAGRFAGLVVRRSDG</sequence>
<gene>
    <name evidence="12" type="ORF">EFL26_07335</name>
</gene>
<dbReference type="Pfam" id="PF02578">
    <property type="entry name" value="Cu-oxidase_4"/>
    <property type="match status" value="1"/>
</dbReference>
<dbReference type="Gene3D" id="3.60.140.10">
    <property type="entry name" value="CNF1/YfiH-like putative cysteine hydrolases"/>
    <property type="match status" value="1"/>
</dbReference>
<evidence type="ECO:0000256" key="4">
    <source>
        <dbReference type="ARBA" id="ARBA00022679"/>
    </source>
</evidence>
<comment type="catalytic activity">
    <reaction evidence="11">
        <text>S-methyl-5'-thioadenosine + phosphate = 5-(methylsulfanyl)-alpha-D-ribose 1-phosphate + adenine</text>
        <dbReference type="Rhea" id="RHEA:11852"/>
        <dbReference type="ChEBI" id="CHEBI:16708"/>
        <dbReference type="ChEBI" id="CHEBI:17509"/>
        <dbReference type="ChEBI" id="CHEBI:43474"/>
        <dbReference type="ChEBI" id="CHEBI:58533"/>
        <dbReference type="EC" id="2.4.2.28"/>
    </reaction>
    <physiologicalReaction direction="left-to-right" evidence="11">
        <dbReference type="Rhea" id="RHEA:11853"/>
    </physiologicalReaction>
</comment>
<dbReference type="SUPFAM" id="SSF64438">
    <property type="entry name" value="CNF1/YfiH-like putative cysteine hydrolases"/>
    <property type="match status" value="1"/>
</dbReference>
<comment type="function">
    <text evidence="2">Purine nucleoside enzyme that catalyzes the phosphorolysis of adenosine and inosine nucleosides, yielding D-ribose 1-phosphate and the respective free bases, adenine and hypoxanthine. Also catalyzes the phosphorolysis of S-methyl-5'-thioadenosine into adenine and S-methyl-5-thio-alpha-D-ribose 1-phosphate. Also has adenosine deaminase activity.</text>
</comment>
<keyword evidence="7" id="KW-0862">Zinc</keyword>
<keyword evidence="4" id="KW-0808">Transferase</keyword>
<evidence type="ECO:0000256" key="3">
    <source>
        <dbReference type="ARBA" id="ARBA00007353"/>
    </source>
</evidence>
<comment type="catalytic activity">
    <reaction evidence="10">
        <text>adenosine + phosphate = alpha-D-ribose 1-phosphate + adenine</text>
        <dbReference type="Rhea" id="RHEA:27642"/>
        <dbReference type="ChEBI" id="CHEBI:16335"/>
        <dbReference type="ChEBI" id="CHEBI:16708"/>
        <dbReference type="ChEBI" id="CHEBI:43474"/>
        <dbReference type="ChEBI" id="CHEBI:57720"/>
        <dbReference type="EC" id="2.4.2.1"/>
    </reaction>
    <physiologicalReaction direction="left-to-right" evidence="10">
        <dbReference type="Rhea" id="RHEA:27643"/>
    </physiologicalReaction>
</comment>
<dbReference type="EMBL" id="RJSF01000019">
    <property type="protein sequence ID" value="RNM16193.1"/>
    <property type="molecule type" value="Genomic_DNA"/>
</dbReference>
<dbReference type="AlphaFoldDB" id="A0A3N0GUP9"/>
<name>A0A3N0GUP9_9ACTN</name>
<evidence type="ECO:0000256" key="7">
    <source>
        <dbReference type="ARBA" id="ARBA00022833"/>
    </source>
</evidence>
<evidence type="ECO:0000313" key="13">
    <source>
        <dbReference type="Proteomes" id="UP000279994"/>
    </source>
</evidence>
<proteinExistence type="inferred from homology"/>
<evidence type="ECO:0000256" key="5">
    <source>
        <dbReference type="ARBA" id="ARBA00022723"/>
    </source>
</evidence>
<evidence type="ECO:0000313" key="12">
    <source>
        <dbReference type="EMBL" id="RNM16193.1"/>
    </source>
</evidence>
<evidence type="ECO:0000256" key="10">
    <source>
        <dbReference type="ARBA" id="ARBA00048968"/>
    </source>
</evidence>
<dbReference type="InterPro" id="IPR003730">
    <property type="entry name" value="Cu_polyphenol_OxRdtase"/>
</dbReference>
<dbReference type="CDD" id="cd16833">
    <property type="entry name" value="YfiH"/>
    <property type="match status" value="1"/>
</dbReference>
<dbReference type="GO" id="GO:0017061">
    <property type="term" value="F:S-methyl-5-thioadenosine phosphorylase activity"/>
    <property type="evidence" value="ECO:0007669"/>
    <property type="project" value="UniProtKB-EC"/>
</dbReference>
<dbReference type="OrthoDB" id="4279at2"/>
<evidence type="ECO:0000256" key="11">
    <source>
        <dbReference type="ARBA" id="ARBA00049893"/>
    </source>
</evidence>
<protein>
    <submittedName>
        <fullName evidence="12">Laccase domain-containing protein</fullName>
    </submittedName>
</protein>
<keyword evidence="8" id="KW-0186">Copper</keyword>
<dbReference type="GO" id="GO:0016787">
    <property type="term" value="F:hydrolase activity"/>
    <property type="evidence" value="ECO:0007669"/>
    <property type="project" value="UniProtKB-KW"/>
</dbReference>
<comment type="catalytic activity">
    <reaction evidence="9">
        <text>adenosine + H2O + H(+) = inosine + NH4(+)</text>
        <dbReference type="Rhea" id="RHEA:24408"/>
        <dbReference type="ChEBI" id="CHEBI:15377"/>
        <dbReference type="ChEBI" id="CHEBI:15378"/>
        <dbReference type="ChEBI" id="CHEBI:16335"/>
        <dbReference type="ChEBI" id="CHEBI:17596"/>
        <dbReference type="ChEBI" id="CHEBI:28938"/>
        <dbReference type="EC" id="3.5.4.4"/>
    </reaction>
    <physiologicalReaction direction="left-to-right" evidence="9">
        <dbReference type="Rhea" id="RHEA:24409"/>
    </physiologicalReaction>
</comment>
<comment type="similarity">
    <text evidence="3">Belongs to the purine nucleoside phosphorylase YfiH/LACC1 family.</text>
</comment>
<dbReference type="PANTHER" id="PTHR30616:SF2">
    <property type="entry name" value="PURINE NUCLEOSIDE PHOSPHORYLASE LACC1"/>
    <property type="match status" value="1"/>
</dbReference>
<evidence type="ECO:0000256" key="2">
    <source>
        <dbReference type="ARBA" id="ARBA00003215"/>
    </source>
</evidence>